<dbReference type="Proteomes" id="UP000601990">
    <property type="component" value="Unassembled WGS sequence"/>
</dbReference>
<evidence type="ECO:0000313" key="3">
    <source>
        <dbReference type="EMBL" id="NMF95315.1"/>
    </source>
</evidence>
<evidence type="ECO:0000313" key="4">
    <source>
        <dbReference type="Proteomes" id="UP000601990"/>
    </source>
</evidence>
<dbReference type="RefSeq" id="WP_169200510.1">
    <property type="nucleotide sequence ID" value="NZ_WTVH02000010.1"/>
</dbReference>
<gene>
    <name evidence="3" type="ORF">GO608_18585</name>
</gene>
<feature type="domain" description="DUF218" evidence="2">
    <location>
        <begin position="87"/>
        <end position="250"/>
    </location>
</feature>
<reference evidence="3" key="1">
    <citation type="submission" date="2019-12" db="EMBL/GenBank/DDBJ databases">
        <title>Comparative genomics gives insights into the taxonomy of the Azoarcus-Aromatoleum group and reveals separate origins of nif in the plant-associated Azoarcus and non-plant-associated Aromatoleum sub-groups.</title>
        <authorList>
            <person name="Lafos M."/>
            <person name="Maluk M."/>
            <person name="Batista M."/>
            <person name="Junghare M."/>
            <person name="Carmona M."/>
            <person name="Faoro H."/>
            <person name="Cruz L.M."/>
            <person name="Battistoni F."/>
            <person name="De Souza E."/>
            <person name="Pedrosa F."/>
            <person name="Chen W.-M."/>
            <person name="Poole P.S."/>
            <person name="Dixon R.A."/>
            <person name="James E.K."/>
        </authorList>
    </citation>
    <scope>NUCLEOTIDE SEQUENCE</scope>
    <source>
        <strain evidence="3">U120</strain>
    </source>
</reference>
<dbReference type="EMBL" id="WTVH01000062">
    <property type="protein sequence ID" value="NMF95315.1"/>
    <property type="molecule type" value="Genomic_DNA"/>
</dbReference>
<organism evidence="3 4">
    <name type="scientific">Aromatoleum buckelii</name>
    <dbReference type="NCBI Taxonomy" id="200254"/>
    <lineage>
        <taxon>Bacteria</taxon>
        <taxon>Pseudomonadati</taxon>
        <taxon>Pseudomonadota</taxon>
        <taxon>Betaproteobacteria</taxon>
        <taxon>Rhodocyclales</taxon>
        <taxon>Rhodocyclaceae</taxon>
        <taxon>Aromatoleum</taxon>
    </lineage>
</organism>
<protein>
    <submittedName>
        <fullName evidence="3">YdcF family protein</fullName>
    </submittedName>
</protein>
<sequence length="258" mass="27921">MTFDLALMLLFWLKKLVSAFLLPPLAPLLLIALGLLLVQRWRRTGLALAWTGLVAALLLVWPATVGWMLAGLETDPPLTATSARPAEAIVIVGGGKRRHAPEYGGETVNRLTLERLRYGARLAHGLRLPVLVSGGAPTGERPEGELMKAALETDFGIIPRWVEASSLDTGQNAEFSAPLLKAAGVRRVLLVTHAAHMRRARAEFEARGIEVIAAPTAWLGRHDANDQVLTALPSATSAYAGWYAAHEWLGLLALRLSR</sequence>
<feature type="transmembrane region" description="Helical" evidence="1">
    <location>
        <begin position="20"/>
        <end position="38"/>
    </location>
</feature>
<keyword evidence="1" id="KW-0472">Membrane</keyword>
<dbReference type="InterPro" id="IPR051599">
    <property type="entry name" value="Cell_Envelope_Assoc"/>
</dbReference>
<dbReference type="CDD" id="cd06259">
    <property type="entry name" value="YdcF-like"/>
    <property type="match status" value="1"/>
</dbReference>
<keyword evidence="1" id="KW-1133">Transmembrane helix</keyword>
<dbReference type="PANTHER" id="PTHR30336">
    <property type="entry name" value="INNER MEMBRANE PROTEIN, PROBABLE PERMEASE"/>
    <property type="match status" value="1"/>
</dbReference>
<keyword evidence="1" id="KW-0812">Transmembrane</keyword>
<keyword evidence="4" id="KW-1185">Reference proteome</keyword>
<accession>A0ABX1N7U8</accession>
<dbReference type="Gene3D" id="3.40.50.620">
    <property type="entry name" value="HUPs"/>
    <property type="match status" value="1"/>
</dbReference>
<name>A0ABX1N7U8_9RHOO</name>
<dbReference type="InterPro" id="IPR003848">
    <property type="entry name" value="DUF218"/>
</dbReference>
<proteinExistence type="predicted"/>
<dbReference type="InterPro" id="IPR014729">
    <property type="entry name" value="Rossmann-like_a/b/a_fold"/>
</dbReference>
<dbReference type="PANTHER" id="PTHR30336:SF4">
    <property type="entry name" value="ENVELOPE BIOGENESIS FACTOR ELYC"/>
    <property type="match status" value="1"/>
</dbReference>
<evidence type="ECO:0000259" key="2">
    <source>
        <dbReference type="Pfam" id="PF02698"/>
    </source>
</evidence>
<feature type="transmembrane region" description="Helical" evidence="1">
    <location>
        <begin position="45"/>
        <end position="69"/>
    </location>
</feature>
<comment type="caution">
    <text evidence="3">The sequence shown here is derived from an EMBL/GenBank/DDBJ whole genome shotgun (WGS) entry which is preliminary data.</text>
</comment>
<evidence type="ECO:0000256" key="1">
    <source>
        <dbReference type="SAM" id="Phobius"/>
    </source>
</evidence>
<dbReference type="Pfam" id="PF02698">
    <property type="entry name" value="DUF218"/>
    <property type="match status" value="1"/>
</dbReference>